<dbReference type="EMBL" id="SLWS01000009">
    <property type="protein sequence ID" value="TCO54245.1"/>
    <property type="molecule type" value="Genomic_DNA"/>
</dbReference>
<dbReference type="AlphaFoldDB" id="A0A4R2JJB1"/>
<proteinExistence type="predicted"/>
<evidence type="ECO:0008006" key="3">
    <source>
        <dbReference type="Google" id="ProtNLM"/>
    </source>
</evidence>
<dbReference type="SUPFAM" id="SSF110296">
    <property type="entry name" value="Oligoxyloglucan reducing end-specific cellobiohydrolase"/>
    <property type="match status" value="1"/>
</dbReference>
<protein>
    <recommendedName>
        <fullName evidence="3">Exo-alpha-sialidase</fullName>
    </recommendedName>
</protein>
<accession>A0A4R2JJB1</accession>
<evidence type="ECO:0000313" key="2">
    <source>
        <dbReference type="Proteomes" id="UP000295680"/>
    </source>
</evidence>
<sequence length="305" mass="33052">MGHWRAPRCAVVDGDGSISYTRDEGRTITPTAVRQRPVQYIFTVVPLPRANTMRGVDSCGSLQVSADAGCSWTAFGQVKGLDAPRLTGGHDDQAYLWDQNGLALYRVDGRQVTPLPAIAKDDTSSIGVAALAVNRYLPWHVRAVLSDGTIRDSYDTGRSWNHSTGLGKPGDVVNAFSVAVSPVNPQVVWAQGINIAENDAHAPSEGRHIYRSTDGGRTFRVAVDHKPGQVTLVNGALLAPSPTDENVLYFIFGTSFARYGTDLFRFDARHNELSVQHNSHDGIKSISFNPGEEKVMYLGFAAELG</sequence>
<gene>
    <name evidence="1" type="ORF">EV192_109225</name>
</gene>
<keyword evidence="2" id="KW-1185">Reference proteome</keyword>
<dbReference type="InterPro" id="IPR015943">
    <property type="entry name" value="WD40/YVTN_repeat-like_dom_sf"/>
</dbReference>
<dbReference type="Gene3D" id="2.130.10.10">
    <property type="entry name" value="YVTN repeat-like/Quinoprotein amine dehydrogenase"/>
    <property type="match status" value="1"/>
</dbReference>
<name>A0A4R2JJB1_9PSEU</name>
<comment type="caution">
    <text evidence="1">The sequence shown here is derived from an EMBL/GenBank/DDBJ whole genome shotgun (WGS) entry which is preliminary data.</text>
</comment>
<dbReference type="CDD" id="cd15482">
    <property type="entry name" value="Sialidase_non-viral"/>
    <property type="match status" value="1"/>
</dbReference>
<organism evidence="1 2">
    <name type="scientific">Actinocrispum wychmicini</name>
    <dbReference type="NCBI Taxonomy" id="1213861"/>
    <lineage>
        <taxon>Bacteria</taxon>
        <taxon>Bacillati</taxon>
        <taxon>Actinomycetota</taxon>
        <taxon>Actinomycetes</taxon>
        <taxon>Pseudonocardiales</taxon>
        <taxon>Pseudonocardiaceae</taxon>
        <taxon>Actinocrispum</taxon>
    </lineage>
</organism>
<dbReference type="Proteomes" id="UP000295680">
    <property type="component" value="Unassembled WGS sequence"/>
</dbReference>
<evidence type="ECO:0000313" key="1">
    <source>
        <dbReference type="EMBL" id="TCO54245.1"/>
    </source>
</evidence>
<reference evidence="1 2" key="1">
    <citation type="submission" date="2019-03" db="EMBL/GenBank/DDBJ databases">
        <title>Genomic Encyclopedia of Type Strains, Phase IV (KMG-IV): sequencing the most valuable type-strain genomes for metagenomic binning, comparative biology and taxonomic classification.</title>
        <authorList>
            <person name="Goeker M."/>
        </authorList>
    </citation>
    <scope>NUCLEOTIDE SEQUENCE [LARGE SCALE GENOMIC DNA]</scope>
    <source>
        <strain evidence="1 2">DSM 45934</strain>
    </source>
</reference>